<dbReference type="AlphaFoldDB" id="D3SUX8"/>
<keyword evidence="3" id="KW-1185">Reference proteome</keyword>
<dbReference type="HOGENOM" id="CLU_3245444_0_0_2"/>
<gene>
    <name evidence="2" type="ordered locus">Nmag_1812</name>
</gene>
<sequence length="42" mass="4512">MMRNTLTEGAPIVTELHHLLLWGGLAITLVGLIVSVVRESNG</sequence>
<organism evidence="2 3">
    <name type="scientific">Natrialba magadii (strain ATCC 43099 / DSM 3394 / CCM 3739 / CIP 104546 / IAM 13178 / JCM 8861 / NBRC 102185 / NCIMB 2190 / MS3)</name>
    <name type="common">Natronobacterium magadii</name>
    <dbReference type="NCBI Taxonomy" id="547559"/>
    <lineage>
        <taxon>Archaea</taxon>
        <taxon>Methanobacteriati</taxon>
        <taxon>Methanobacteriota</taxon>
        <taxon>Stenosarchaea group</taxon>
        <taxon>Halobacteria</taxon>
        <taxon>Halobacteriales</taxon>
        <taxon>Natrialbaceae</taxon>
        <taxon>Natrialba</taxon>
    </lineage>
</organism>
<reference evidence="2 3" key="2">
    <citation type="journal article" date="2012" name="BMC Genomics">
        <title>A comparative genomics perspective on the genetic content of the alkaliphilic haloarchaeon Natrialba magadii ATCC 43099T.</title>
        <authorList>
            <person name="Siddaramappa S."/>
            <person name="Challacombe J.F."/>
            <person name="Decastro R.E."/>
            <person name="Pfeiffer F."/>
            <person name="Sastre D.E."/>
            <person name="Gimenez M.I."/>
            <person name="Paggi R.A."/>
            <person name="Detter J.C."/>
            <person name="Davenport K.W."/>
            <person name="Goodwin L.A."/>
            <person name="Kyrpides N."/>
            <person name="Tapia R."/>
            <person name="Pitluck S."/>
            <person name="Lucas S."/>
            <person name="Woyke T."/>
            <person name="Maupin-Furlow J.A."/>
        </authorList>
    </citation>
    <scope>NUCLEOTIDE SEQUENCE [LARGE SCALE GENOMIC DNA]</scope>
    <source>
        <strain evidence="3">ATCC 43099 / DSM 3394 / CCM 3739 / CIP 104546 / IAM 13178 / JCM 8861 / NBRC 102185 / NCIMB 2190 / MS3</strain>
    </source>
</reference>
<feature type="transmembrane region" description="Helical" evidence="1">
    <location>
        <begin position="20"/>
        <end position="37"/>
    </location>
</feature>
<evidence type="ECO:0000313" key="3">
    <source>
        <dbReference type="Proteomes" id="UP000001879"/>
    </source>
</evidence>
<dbReference type="EMBL" id="CP001932">
    <property type="protein sequence ID" value="ADD05386.1"/>
    <property type="molecule type" value="Genomic_DNA"/>
</dbReference>
<name>D3SUX8_NATMM</name>
<keyword evidence="1" id="KW-1133">Transmembrane helix</keyword>
<dbReference type="Proteomes" id="UP000001879">
    <property type="component" value="Chromosome"/>
</dbReference>
<keyword evidence="1" id="KW-0812">Transmembrane</keyword>
<proteinExistence type="predicted"/>
<protein>
    <submittedName>
        <fullName evidence="2">Uncharacterized protein</fullName>
    </submittedName>
</protein>
<dbReference type="KEGG" id="nmg:Nmag_1812"/>
<keyword evidence="1" id="KW-0472">Membrane</keyword>
<reference evidence="3" key="1">
    <citation type="submission" date="2010-02" db="EMBL/GenBank/DDBJ databases">
        <title>Complete sequence of chromosome of Natrialba magadii ATCC 43099.</title>
        <authorList>
            <consortium name="US DOE Joint Genome Institute"/>
            <person name="Lucas S."/>
            <person name="Copeland A."/>
            <person name="Lapidus A."/>
            <person name="Cheng J.-F."/>
            <person name="Bruce D."/>
            <person name="Goodwin L."/>
            <person name="Pitluck S."/>
            <person name="Davenport K."/>
            <person name="Saunders E."/>
            <person name="Detter J.C."/>
            <person name="Han C."/>
            <person name="Tapia R."/>
            <person name="Land M."/>
            <person name="Hauser L."/>
            <person name="Kyrpides N."/>
            <person name="Mikhailova N."/>
            <person name="De Castro R.E."/>
            <person name="Maupin-Furlow J.A."/>
            <person name="Woyke T."/>
        </authorList>
    </citation>
    <scope>NUCLEOTIDE SEQUENCE [LARGE SCALE GENOMIC DNA]</scope>
    <source>
        <strain evidence="3">ATCC 43099 / DSM 3394 / CCM 3739 / CIP 104546 / IAM 13178 / JCM 8861 / NBRC 102185 / NCIMB 2190 / MS3</strain>
    </source>
</reference>
<accession>D3SUX8</accession>
<evidence type="ECO:0000313" key="2">
    <source>
        <dbReference type="EMBL" id="ADD05386.1"/>
    </source>
</evidence>
<evidence type="ECO:0000256" key="1">
    <source>
        <dbReference type="SAM" id="Phobius"/>
    </source>
</evidence>
<dbReference type="PaxDb" id="547559-Nmag_1812"/>